<gene>
    <name evidence="2" type="ORF">GCM10007231_13960</name>
</gene>
<dbReference type="EMBL" id="BMCK01000002">
    <property type="protein sequence ID" value="GGD16211.1"/>
    <property type="molecule type" value="Genomic_DNA"/>
</dbReference>
<proteinExistence type="predicted"/>
<accession>A0ABQ1Q6E0</accession>
<name>A0ABQ1Q6E0_9ACTN</name>
<organism evidence="2 3">
    <name type="scientific">Nocardioides daphniae</name>
    <dbReference type="NCBI Taxonomy" id="402297"/>
    <lineage>
        <taxon>Bacteria</taxon>
        <taxon>Bacillati</taxon>
        <taxon>Actinomycetota</taxon>
        <taxon>Actinomycetes</taxon>
        <taxon>Propionibacteriales</taxon>
        <taxon>Nocardioidaceae</taxon>
        <taxon>Nocardioides</taxon>
    </lineage>
</organism>
<protein>
    <submittedName>
        <fullName evidence="2">Uncharacterized protein</fullName>
    </submittedName>
</protein>
<feature type="region of interest" description="Disordered" evidence="1">
    <location>
        <begin position="1"/>
        <end position="21"/>
    </location>
</feature>
<evidence type="ECO:0000313" key="2">
    <source>
        <dbReference type="EMBL" id="GGD16211.1"/>
    </source>
</evidence>
<dbReference type="Proteomes" id="UP000630594">
    <property type="component" value="Unassembled WGS sequence"/>
</dbReference>
<evidence type="ECO:0000256" key="1">
    <source>
        <dbReference type="SAM" id="MobiDB-lite"/>
    </source>
</evidence>
<comment type="caution">
    <text evidence="2">The sequence shown here is derived from an EMBL/GenBank/DDBJ whole genome shotgun (WGS) entry which is preliminary data.</text>
</comment>
<feature type="compositionally biased region" description="Basic and acidic residues" evidence="1">
    <location>
        <begin position="1"/>
        <end position="10"/>
    </location>
</feature>
<feature type="region of interest" description="Disordered" evidence="1">
    <location>
        <begin position="39"/>
        <end position="58"/>
    </location>
</feature>
<keyword evidence="3" id="KW-1185">Reference proteome</keyword>
<reference evidence="3" key="1">
    <citation type="journal article" date="2019" name="Int. J. Syst. Evol. Microbiol.">
        <title>The Global Catalogue of Microorganisms (GCM) 10K type strain sequencing project: providing services to taxonomists for standard genome sequencing and annotation.</title>
        <authorList>
            <consortium name="The Broad Institute Genomics Platform"/>
            <consortium name="The Broad Institute Genome Sequencing Center for Infectious Disease"/>
            <person name="Wu L."/>
            <person name="Ma J."/>
        </authorList>
    </citation>
    <scope>NUCLEOTIDE SEQUENCE [LARGE SCALE GENOMIC DNA]</scope>
    <source>
        <strain evidence="3">CCM 7403</strain>
    </source>
</reference>
<evidence type="ECO:0000313" key="3">
    <source>
        <dbReference type="Proteomes" id="UP000630594"/>
    </source>
</evidence>
<sequence>MTRRPAKSDSETCSPVSEVRVKAGAVSPAARRLLTEVSWGRRGGGRSGRARGEATAPVEGVLAPAACPVAATDRLVTCRGDQ</sequence>